<proteinExistence type="predicted"/>
<comment type="caution">
    <text evidence="1">The sequence shown here is derived from an EMBL/GenBank/DDBJ whole genome shotgun (WGS) entry which is preliminary data.</text>
</comment>
<reference evidence="1" key="1">
    <citation type="journal article" date="2019" name="bioRxiv">
        <title>The Genome of the Zebra Mussel, Dreissena polymorpha: A Resource for Invasive Species Research.</title>
        <authorList>
            <person name="McCartney M.A."/>
            <person name="Auch B."/>
            <person name="Kono T."/>
            <person name="Mallez S."/>
            <person name="Zhang Y."/>
            <person name="Obille A."/>
            <person name="Becker A."/>
            <person name="Abrahante J.E."/>
            <person name="Garbe J."/>
            <person name="Badalamenti J.P."/>
            <person name="Herman A."/>
            <person name="Mangelson H."/>
            <person name="Liachko I."/>
            <person name="Sullivan S."/>
            <person name="Sone E.D."/>
            <person name="Koren S."/>
            <person name="Silverstein K.A.T."/>
            <person name="Beckman K.B."/>
            <person name="Gohl D.M."/>
        </authorList>
    </citation>
    <scope>NUCLEOTIDE SEQUENCE</scope>
    <source>
        <strain evidence="1">Duluth1</strain>
        <tissue evidence="1">Whole animal</tissue>
    </source>
</reference>
<evidence type="ECO:0000313" key="1">
    <source>
        <dbReference type="EMBL" id="KAH3851538.1"/>
    </source>
</evidence>
<dbReference type="EMBL" id="JAIWYP010000003">
    <property type="protein sequence ID" value="KAH3851538.1"/>
    <property type="molecule type" value="Genomic_DNA"/>
</dbReference>
<keyword evidence="2" id="KW-1185">Reference proteome</keyword>
<evidence type="ECO:0000313" key="2">
    <source>
        <dbReference type="Proteomes" id="UP000828390"/>
    </source>
</evidence>
<sequence>MTKFSLIRKIEENDPDEDENNEMATFISPKTDHLRRGIRRRRAPERYRLDENCDLYCLHKQIVDGRKDARTHIRTLDITRSHKLTMSLRDSIISKIDFNFYAEVVYNMNKLVLLLMKNKVVMMVRTRCRLKVMSSIRIVIL</sequence>
<gene>
    <name evidence="1" type="ORF">DPMN_094020</name>
</gene>
<dbReference type="Proteomes" id="UP000828390">
    <property type="component" value="Unassembled WGS sequence"/>
</dbReference>
<organism evidence="1 2">
    <name type="scientific">Dreissena polymorpha</name>
    <name type="common">Zebra mussel</name>
    <name type="synonym">Mytilus polymorpha</name>
    <dbReference type="NCBI Taxonomy" id="45954"/>
    <lineage>
        <taxon>Eukaryota</taxon>
        <taxon>Metazoa</taxon>
        <taxon>Spiralia</taxon>
        <taxon>Lophotrochozoa</taxon>
        <taxon>Mollusca</taxon>
        <taxon>Bivalvia</taxon>
        <taxon>Autobranchia</taxon>
        <taxon>Heteroconchia</taxon>
        <taxon>Euheterodonta</taxon>
        <taxon>Imparidentia</taxon>
        <taxon>Neoheterodontei</taxon>
        <taxon>Myida</taxon>
        <taxon>Dreissenoidea</taxon>
        <taxon>Dreissenidae</taxon>
        <taxon>Dreissena</taxon>
    </lineage>
</organism>
<accession>A0A9D4L5B3</accession>
<protein>
    <submittedName>
        <fullName evidence="1">Uncharacterized protein</fullName>
    </submittedName>
</protein>
<name>A0A9D4L5B3_DREPO</name>
<reference evidence="1" key="2">
    <citation type="submission" date="2020-11" db="EMBL/GenBank/DDBJ databases">
        <authorList>
            <person name="McCartney M.A."/>
            <person name="Auch B."/>
            <person name="Kono T."/>
            <person name="Mallez S."/>
            <person name="Becker A."/>
            <person name="Gohl D.M."/>
            <person name="Silverstein K.A.T."/>
            <person name="Koren S."/>
            <person name="Bechman K.B."/>
            <person name="Herman A."/>
            <person name="Abrahante J.E."/>
            <person name="Garbe J."/>
        </authorList>
    </citation>
    <scope>NUCLEOTIDE SEQUENCE</scope>
    <source>
        <strain evidence="1">Duluth1</strain>
        <tissue evidence="1">Whole animal</tissue>
    </source>
</reference>
<dbReference type="AlphaFoldDB" id="A0A9D4L5B3"/>